<feature type="transmembrane region" description="Helical" evidence="7">
    <location>
        <begin position="285"/>
        <end position="301"/>
    </location>
</feature>
<dbReference type="Pfam" id="PF07690">
    <property type="entry name" value="MFS_1"/>
    <property type="match status" value="1"/>
</dbReference>
<dbReference type="InterPro" id="IPR036259">
    <property type="entry name" value="MFS_trans_sf"/>
</dbReference>
<protein>
    <submittedName>
        <fullName evidence="9">MFS transporter</fullName>
    </submittedName>
</protein>
<dbReference type="Proteomes" id="UP000290649">
    <property type="component" value="Unassembled WGS sequence"/>
</dbReference>
<dbReference type="AlphaFoldDB" id="A0A4Q0VP08"/>
<organism evidence="9 10">
    <name type="scientific">Anaerobacillus alkaliphilus</name>
    <dbReference type="NCBI Taxonomy" id="1548597"/>
    <lineage>
        <taxon>Bacteria</taxon>
        <taxon>Bacillati</taxon>
        <taxon>Bacillota</taxon>
        <taxon>Bacilli</taxon>
        <taxon>Bacillales</taxon>
        <taxon>Bacillaceae</taxon>
        <taxon>Anaerobacillus</taxon>
    </lineage>
</organism>
<gene>
    <name evidence="9" type="ORF">DS745_23250</name>
</gene>
<feature type="transmembrane region" description="Helical" evidence="7">
    <location>
        <begin position="171"/>
        <end position="188"/>
    </location>
</feature>
<feature type="transmembrane region" description="Helical" evidence="7">
    <location>
        <begin position="255"/>
        <end position="278"/>
    </location>
</feature>
<feature type="transmembrane region" description="Helical" evidence="7">
    <location>
        <begin position="373"/>
        <end position="393"/>
    </location>
</feature>
<dbReference type="PROSITE" id="PS50850">
    <property type="entry name" value="MFS"/>
    <property type="match status" value="1"/>
</dbReference>
<dbReference type="OrthoDB" id="2957917at2"/>
<feature type="transmembrane region" description="Helical" evidence="7">
    <location>
        <begin position="43"/>
        <end position="64"/>
    </location>
</feature>
<evidence type="ECO:0000256" key="5">
    <source>
        <dbReference type="ARBA" id="ARBA00022989"/>
    </source>
</evidence>
<reference evidence="9 10" key="1">
    <citation type="journal article" date="2019" name="Int. J. Syst. Evol. Microbiol.">
        <title>Anaerobacillus alkaliphilus sp. nov., a novel alkaliphilic and moderately halophilic bacterium.</title>
        <authorList>
            <person name="Borsodi A.K."/>
            <person name="Aszalos J.M."/>
            <person name="Bihari P."/>
            <person name="Nagy I."/>
            <person name="Schumann P."/>
            <person name="Sproer C."/>
            <person name="Kovacs A.L."/>
            <person name="Boka K."/>
            <person name="Dobosy P."/>
            <person name="Ovari M."/>
            <person name="Szili-Kovacs T."/>
            <person name="Toth E."/>
        </authorList>
    </citation>
    <scope>NUCLEOTIDE SEQUENCE [LARGE SCALE GENOMIC DNA]</scope>
    <source>
        <strain evidence="9 10">B16-10</strain>
    </source>
</reference>
<dbReference type="EMBL" id="QOUX01000047">
    <property type="protein sequence ID" value="RXI96620.1"/>
    <property type="molecule type" value="Genomic_DNA"/>
</dbReference>
<dbReference type="PANTHER" id="PTHR23513:SF11">
    <property type="entry name" value="STAPHYLOFERRIN A TRANSPORTER"/>
    <property type="match status" value="1"/>
</dbReference>
<dbReference type="CDD" id="cd06173">
    <property type="entry name" value="MFS_MefA_like"/>
    <property type="match status" value="1"/>
</dbReference>
<evidence type="ECO:0000313" key="9">
    <source>
        <dbReference type="EMBL" id="RXI96620.1"/>
    </source>
</evidence>
<sequence length="406" mass="44774">MTRGRVRMKEFKYLLGGFFLSEFGRAMYFVTVSWLLYEITSDAYFTGLLLGLGFLPGLVLNLFLGVFVDRFNRKKLTIIANIISSISIVLLLVYIAIFDRNPWVIIIVHMVLQVCGSLFRPAIQAFMAESFEKKFLPKIFSQTSSTGIIGGLVGALFGGILISIISAGTTLVIVAVSLVISAILLLKIESKKNRSICKEGSSIRKEIVEGFQYVKRNKFLLGLFVIMFTGQLVYHSSLGFLSVYTVTYLMKSASIYGLLDATISVGGIFAGFLGAWWWSIAKQHFAICSLVIIVVGLLLVGLTPILPFAFCGVFLIGVGTTWIRVLLQSLQQMATEPEYHGRMASFRMIGNQGAVVLAAPILGWVASNYGADYIYLCLLIPVSVCVIFAVYQAKGKEFIEMIRNAA</sequence>
<dbReference type="InterPro" id="IPR020846">
    <property type="entry name" value="MFS_dom"/>
</dbReference>
<comment type="subcellular location">
    <subcellularLocation>
        <location evidence="1">Cell membrane</location>
        <topology evidence="1">Multi-pass membrane protein</topology>
    </subcellularLocation>
</comment>
<dbReference type="SUPFAM" id="SSF103473">
    <property type="entry name" value="MFS general substrate transporter"/>
    <property type="match status" value="1"/>
</dbReference>
<name>A0A4Q0VP08_9BACI</name>
<comment type="caution">
    <text evidence="9">The sequence shown here is derived from an EMBL/GenBank/DDBJ whole genome shotgun (WGS) entry which is preliminary data.</text>
</comment>
<feature type="transmembrane region" description="Helical" evidence="7">
    <location>
        <begin position="12"/>
        <end position="37"/>
    </location>
</feature>
<dbReference type="Gene3D" id="1.20.1250.20">
    <property type="entry name" value="MFS general substrate transporter like domains"/>
    <property type="match status" value="1"/>
</dbReference>
<keyword evidence="3" id="KW-1003">Cell membrane</keyword>
<evidence type="ECO:0000256" key="6">
    <source>
        <dbReference type="ARBA" id="ARBA00023136"/>
    </source>
</evidence>
<keyword evidence="2" id="KW-0813">Transport</keyword>
<dbReference type="GO" id="GO:0005886">
    <property type="term" value="C:plasma membrane"/>
    <property type="evidence" value="ECO:0007669"/>
    <property type="project" value="UniProtKB-SubCell"/>
</dbReference>
<feature type="transmembrane region" description="Helical" evidence="7">
    <location>
        <begin position="76"/>
        <end position="97"/>
    </location>
</feature>
<accession>A0A4Q0VP08</accession>
<feature type="transmembrane region" description="Helical" evidence="7">
    <location>
        <begin position="219"/>
        <end position="243"/>
    </location>
</feature>
<feature type="transmembrane region" description="Helical" evidence="7">
    <location>
        <begin position="307"/>
        <end position="327"/>
    </location>
</feature>
<dbReference type="InterPro" id="IPR011701">
    <property type="entry name" value="MFS"/>
</dbReference>
<evidence type="ECO:0000256" key="4">
    <source>
        <dbReference type="ARBA" id="ARBA00022692"/>
    </source>
</evidence>
<dbReference type="PANTHER" id="PTHR23513">
    <property type="entry name" value="INTEGRAL MEMBRANE EFFLUX PROTEIN-RELATED"/>
    <property type="match status" value="1"/>
</dbReference>
<evidence type="ECO:0000256" key="3">
    <source>
        <dbReference type="ARBA" id="ARBA00022475"/>
    </source>
</evidence>
<evidence type="ECO:0000256" key="1">
    <source>
        <dbReference type="ARBA" id="ARBA00004651"/>
    </source>
</evidence>
<feature type="domain" description="Major facilitator superfamily (MFS) profile" evidence="8">
    <location>
        <begin position="1"/>
        <end position="193"/>
    </location>
</feature>
<keyword evidence="6 7" id="KW-0472">Membrane</keyword>
<evidence type="ECO:0000256" key="2">
    <source>
        <dbReference type="ARBA" id="ARBA00022448"/>
    </source>
</evidence>
<evidence type="ECO:0000313" key="10">
    <source>
        <dbReference type="Proteomes" id="UP000290649"/>
    </source>
</evidence>
<feature type="transmembrane region" description="Helical" evidence="7">
    <location>
        <begin position="144"/>
        <end position="165"/>
    </location>
</feature>
<dbReference type="GO" id="GO:0022857">
    <property type="term" value="F:transmembrane transporter activity"/>
    <property type="evidence" value="ECO:0007669"/>
    <property type="project" value="InterPro"/>
</dbReference>
<evidence type="ECO:0000256" key="7">
    <source>
        <dbReference type="SAM" id="Phobius"/>
    </source>
</evidence>
<keyword evidence="4 7" id="KW-0812">Transmembrane</keyword>
<feature type="transmembrane region" description="Helical" evidence="7">
    <location>
        <begin position="103"/>
        <end position="123"/>
    </location>
</feature>
<keyword evidence="10" id="KW-1185">Reference proteome</keyword>
<proteinExistence type="predicted"/>
<feature type="transmembrane region" description="Helical" evidence="7">
    <location>
        <begin position="348"/>
        <end position="367"/>
    </location>
</feature>
<evidence type="ECO:0000259" key="8">
    <source>
        <dbReference type="PROSITE" id="PS50850"/>
    </source>
</evidence>
<keyword evidence="5 7" id="KW-1133">Transmembrane helix</keyword>